<protein>
    <submittedName>
        <fullName evidence="13">Uncharacterized protein</fullName>
    </submittedName>
</protein>
<accession>A0ABN9UX91</accession>
<proteinExistence type="inferred from homology"/>
<dbReference type="Gene3D" id="1.20.1080.10">
    <property type="entry name" value="Glycerol uptake facilitator protein"/>
    <property type="match status" value="1"/>
</dbReference>
<evidence type="ECO:0000256" key="11">
    <source>
        <dbReference type="SAM" id="MobiDB-lite"/>
    </source>
</evidence>
<evidence type="ECO:0000256" key="5">
    <source>
        <dbReference type="ARBA" id="ARBA00023136"/>
    </source>
</evidence>
<gene>
    <name evidence="13" type="ORF">PCOR1329_LOCUS52544</name>
</gene>
<reference evidence="13" key="1">
    <citation type="submission" date="2023-10" db="EMBL/GenBank/DDBJ databases">
        <authorList>
            <person name="Chen Y."/>
            <person name="Shah S."/>
            <person name="Dougan E. K."/>
            <person name="Thang M."/>
            <person name="Chan C."/>
        </authorList>
    </citation>
    <scope>NUCLEOTIDE SEQUENCE [LARGE SCALE GENOMIC DNA]</scope>
</reference>
<evidence type="ECO:0000256" key="10">
    <source>
        <dbReference type="ARBA" id="ARBA00049660"/>
    </source>
</evidence>
<keyword evidence="4 12" id="KW-1133">Transmembrane helix</keyword>
<dbReference type="PANTHER" id="PTHR30520">
    <property type="entry name" value="FORMATE TRANSPORTER-RELATED"/>
    <property type="match status" value="1"/>
</dbReference>
<feature type="region of interest" description="Disordered" evidence="11">
    <location>
        <begin position="70"/>
        <end position="184"/>
    </location>
</feature>
<dbReference type="Proteomes" id="UP001189429">
    <property type="component" value="Unassembled WGS sequence"/>
</dbReference>
<organism evidence="13 14">
    <name type="scientific">Prorocentrum cordatum</name>
    <dbReference type="NCBI Taxonomy" id="2364126"/>
    <lineage>
        <taxon>Eukaryota</taxon>
        <taxon>Sar</taxon>
        <taxon>Alveolata</taxon>
        <taxon>Dinophyceae</taxon>
        <taxon>Prorocentrales</taxon>
        <taxon>Prorocentraceae</taxon>
        <taxon>Prorocentrum</taxon>
    </lineage>
</organism>
<feature type="region of interest" description="Disordered" evidence="11">
    <location>
        <begin position="1"/>
        <end position="45"/>
    </location>
</feature>
<feature type="compositionally biased region" description="Basic and acidic residues" evidence="11">
    <location>
        <begin position="156"/>
        <end position="166"/>
    </location>
</feature>
<evidence type="ECO:0000256" key="2">
    <source>
        <dbReference type="ARBA" id="ARBA00011255"/>
    </source>
</evidence>
<evidence type="ECO:0000256" key="6">
    <source>
        <dbReference type="ARBA" id="ARBA00034245"/>
    </source>
</evidence>
<comment type="catalytic activity">
    <reaction evidence="8">
        <text>formate(in) + H(+)(in) = formate(out) + H(+)(out)</text>
        <dbReference type="Rhea" id="RHEA:80887"/>
        <dbReference type="ChEBI" id="CHEBI:15378"/>
        <dbReference type="ChEBI" id="CHEBI:15740"/>
    </reaction>
</comment>
<feature type="compositionally biased region" description="Low complexity" evidence="11">
    <location>
        <begin position="70"/>
        <end position="83"/>
    </location>
</feature>
<dbReference type="EMBL" id="CAUYUJ010016394">
    <property type="protein sequence ID" value="CAK0864763.1"/>
    <property type="molecule type" value="Genomic_DNA"/>
</dbReference>
<comment type="subunit">
    <text evidence="2">Homopentamer.</text>
</comment>
<keyword evidence="14" id="KW-1185">Reference proteome</keyword>
<comment type="catalytic activity">
    <reaction evidence="9">
        <text>acetate(out) + H(+)(out) = acetate(in) + H(+)(in)</text>
        <dbReference type="Rhea" id="RHEA:71803"/>
        <dbReference type="ChEBI" id="CHEBI:15378"/>
        <dbReference type="ChEBI" id="CHEBI:30089"/>
    </reaction>
</comment>
<dbReference type="Pfam" id="PF01226">
    <property type="entry name" value="Form_Nir_trans"/>
    <property type="match status" value="1"/>
</dbReference>
<evidence type="ECO:0000313" key="13">
    <source>
        <dbReference type="EMBL" id="CAK0864763.1"/>
    </source>
</evidence>
<evidence type="ECO:0000256" key="9">
    <source>
        <dbReference type="ARBA" id="ARBA00049088"/>
    </source>
</evidence>
<evidence type="ECO:0000256" key="7">
    <source>
        <dbReference type="ARBA" id="ARBA00047693"/>
    </source>
</evidence>
<evidence type="ECO:0000256" key="4">
    <source>
        <dbReference type="ARBA" id="ARBA00022989"/>
    </source>
</evidence>
<feature type="transmembrane region" description="Helical" evidence="12">
    <location>
        <begin position="239"/>
        <end position="260"/>
    </location>
</feature>
<evidence type="ECO:0000256" key="8">
    <source>
        <dbReference type="ARBA" id="ARBA00049016"/>
    </source>
</evidence>
<feature type="transmembrane region" description="Helical" evidence="12">
    <location>
        <begin position="318"/>
        <end position="340"/>
    </location>
</feature>
<evidence type="ECO:0000313" key="14">
    <source>
        <dbReference type="Proteomes" id="UP001189429"/>
    </source>
</evidence>
<sequence length="388" mass="40563">MFARPRKRDVRSGRHKRPPLGIGHARAQPVAHPASGMPPRAASPSLPTLAAAAAALAALCGLAGRAPAFAAAPAPASSAARGPRGSGAGDARRRCARGGRGAPGARALRSRAARDPPARGGCAEGRQRRGRAGRLAQGDLRGPGGQGRCQRKHAARKADAQLDHGRRPCRHGRPALSDRGREPGPVGHPWRPEFIFAALFSVNLLLVLQSGCQLFTGNTATVSCAFLEGKVKIKDMLRSFVYSWVGNVIGCGALAVAAWYTGLLAGGAGSMAVTTVAKKCGGTLGQTIVKAVLCNWLVCKAVFLCTQAKDLTGKMVGIWFPISMFVGIGFEHSVANMFILPAGLLAGSPLTYMQTFMQNLLPVTLGNWVAGAFIIAGGFFFQFGSRKK</sequence>
<feature type="transmembrane region" description="Helical" evidence="12">
    <location>
        <begin position="288"/>
        <end position="306"/>
    </location>
</feature>
<evidence type="ECO:0000256" key="1">
    <source>
        <dbReference type="ARBA" id="ARBA00004651"/>
    </source>
</evidence>
<dbReference type="InterPro" id="IPR023271">
    <property type="entry name" value="Aquaporin-like"/>
</dbReference>
<keyword evidence="3 12" id="KW-0812">Transmembrane</keyword>
<comment type="catalytic activity">
    <reaction evidence="7">
        <text>pyruvate(out) + H(+)(out) = pyruvate(in) + H(+)(in)</text>
        <dbReference type="Rhea" id="RHEA:64720"/>
        <dbReference type="ChEBI" id="CHEBI:15361"/>
        <dbReference type="ChEBI" id="CHEBI:15378"/>
    </reaction>
</comment>
<dbReference type="PANTHER" id="PTHR30520:SF6">
    <property type="entry name" value="FORMATE_NITRATE FAMILY TRANSPORTER (EUROFUNG)"/>
    <property type="match status" value="1"/>
</dbReference>
<comment type="caution">
    <text evidence="13">The sequence shown here is derived from an EMBL/GenBank/DDBJ whole genome shotgun (WGS) entry which is preliminary data.</text>
</comment>
<evidence type="ECO:0000256" key="12">
    <source>
        <dbReference type="SAM" id="Phobius"/>
    </source>
</evidence>
<comment type="similarity">
    <text evidence="10">Belongs to the FNT transporter (TC 1.A.16) family.</text>
</comment>
<feature type="transmembrane region" description="Helical" evidence="12">
    <location>
        <begin position="360"/>
        <end position="381"/>
    </location>
</feature>
<name>A0ABN9UX91_9DINO</name>
<keyword evidence="5 12" id="KW-0472">Membrane</keyword>
<dbReference type="InterPro" id="IPR000292">
    <property type="entry name" value="For/NO2_transpt"/>
</dbReference>
<comment type="subcellular location">
    <subcellularLocation>
        <location evidence="1">Cell membrane</location>
        <topology evidence="1">Multi-pass membrane protein</topology>
    </subcellularLocation>
</comment>
<feature type="compositionally biased region" description="Basic residues" evidence="11">
    <location>
        <begin position="1"/>
        <end position="18"/>
    </location>
</feature>
<comment type="catalytic activity">
    <reaction evidence="6">
        <text>(S)-lactate(in) + H(+)(in) = (S)-lactate(out) + H(+)(out)</text>
        <dbReference type="Rhea" id="RHEA:29415"/>
        <dbReference type="ChEBI" id="CHEBI:15378"/>
        <dbReference type="ChEBI" id="CHEBI:16651"/>
    </reaction>
</comment>
<evidence type="ECO:0000256" key="3">
    <source>
        <dbReference type="ARBA" id="ARBA00022692"/>
    </source>
</evidence>